<evidence type="ECO:0000313" key="2">
    <source>
        <dbReference type="EMBL" id="KAB1223313.1"/>
    </source>
</evidence>
<sequence>MAEAEPSPRPTPTFLEVMCQRSGKTRRFAVGTDSGFALSLINGGLDRSKPLASHIEAFKEGEEPIAFGPKSDLVDYGHGWKLRTVLEPDFDCGGIPKGEGTPQVTARIRQVTSPDSSHLGEKVLLPVISFLYIGKIIVVFVLMLVLGAIFTLALENLPQLILFFKSSV</sequence>
<keyword evidence="3" id="KW-1185">Reference proteome</keyword>
<name>A0A6A1WEN5_9ROSI</name>
<keyword evidence="1" id="KW-1133">Transmembrane helix</keyword>
<proteinExistence type="predicted"/>
<keyword evidence="1" id="KW-0472">Membrane</keyword>
<dbReference type="PANTHER" id="PTHR36396:SF1">
    <property type="entry name" value="MALTASE-GLUCOAMYLASE, INTESTINAL PROTEIN"/>
    <property type="match status" value="1"/>
</dbReference>
<gene>
    <name evidence="2" type="ORF">CJ030_MR2G024671</name>
</gene>
<evidence type="ECO:0000256" key="1">
    <source>
        <dbReference type="SAM" id="Phobius"/>
    </source>
</evidence>
<protein>
    <submittedName>
        <fullName evidence="2">Uncharacterized protein</fullName>
    </submittedName>
</protein>
<feature type="transmembrane region" description="Helical" evidence="1">
    <location>
        <begin position="123"/>
        <end position="154"/>
    </location>
</feature>
<accession>A0A6A1WEN5</accession>
<dbReference type="Proteomes" id="UP000516437">
    <property type="component" value="Chromosome 2"/>
</dbReference>
<dbReference type="PANTHER" id="PTHR36396">
    <property type="entry name" value="MALTASE-GLUCOAMYLASE, INTESTINAL PROTEIN"/>
    <property type="match status" value="1"/>
</dbReference>
<comment type="caution">
    <text evidence="2">The sequence shown here is derived from an EMBL/GenBank/DDBJ whole genome shotgun (WGS) entry which is preliminary data.</text>
</comment>
<organism evidence="2 3">
    <name type="scientific">Morella rubra</name>
    <name type="common">Chinese bayberry</name>
    <dbReference type="NCBI Taxonomy" id="262757"/>
    <lineage>
        <taxon>Eukaryota</taxon>
        <taxon>Viridiplantae</taxon>
        <taxon>Streptophyta</taxon>
        <taxon>Embryophyta</taxon>
        <taxon>Tracheophyta</taxon>
        <taxon>Spermatophyta</taxon>
        <taxon>Magnoliopsida</taxon>
        <taxon>eudicotyledons</taxon>
        <taxon>Gunneridae</taxon>
        <taxon>Pentapetalae</taxon>
        <taxon>rosids</taxon>
        <taxon>fabids</taxon>
        <taxon>Fagales</taxon>
        <taxon>Myricaceae</taxon>
        <taxon>Morella</taxon>
    </lineage>
</organism>
<dbReference type="EMBL" id="RXIC02000020">
    <property type="protein sequence ID" value="KAB1223313.1"/>
    <property type="molecule type" value="Genomic_DNA"/>
</dbReference>
<keyword evidence="1" id="KW-0812">Transmembrane</keyword>
<reference evidence="2 3" key="1">
    <citation type="journal article" date="2019" name="Plant Biotechnol. J.">
        <title>The red bayberry genome and genetic basis of sex determination.</title>
        <authorList>
            <person name="Jia H.M."/>
            <person name="Jia H.J."/>
            <person name="Cai Q.L."/>
            <person name="Wang Y."/>
            <person name="Zhao H.B."/>
            <person name="Yang W.F."/>
            <person name="Wang G.Y."/>
            <person name="Li Y.H."/>
            <person name="Zhan D.L."/>
            <person name="Shen Y.T."/>
            <person name="Niu Q.F."/>
            <person name="Chang L."/>
            <person name="Qiu J."/>
            <person name="Zhao L."/>
            <person name="Xie H.B."/>
            <person name="Fu W.Y."/>
            <person name="Jin J."/>
            <person name="Li X.W."/>
            <person name="Jiao Y."/>
            <person name="Zhou C.C."/>
            <person name="Tu T."/>
            <person name="Chai C.Y."/>
            <person name="Gao J.L."/>
            <person name="Fan L.J."/>
            <person name="van de Weg E."/>
            <person name="Wang J.Y."/>
            <person name="Gao Z.S."/>
        </authorList>
    </citation>
    <scope>NUCLEOTIDE SEQUENCE [LARGE SCALE GENOMIC DNA]</scope>
    <source>
        <tissue evidence="2">Leaves</tissue>
    </source>
</reference>
<dbReference type="AlphaFoldDB" id="A0A6A1WEN5"/>
<dbReference type="OrthoDB" id="1932454at2759"/>
<evidence type="ECO:0000313" key="3">
    <source>
        <dbReference type="Proteomes" id="UP000516437"/>
    </source>
</evidence>